<dbReference type="InterPro" id="IPR001958">
    <property type="entry name" value="Tet-R_TetA/multi-R_MdtG-like"/>
</dbReference>
<evidence type="ECO:0000313" key="9">
    <source>
        <dbReference type="Proteomes" id="UP000237082"/>
    </source>
</evidence>
<dbReference type="GO" id="GO:0005886">
    <property type="term" value="C:plasma membrane"/>
    <property type="evidence" value="ECO:0007669"/>
    <property type="project" value="TreeGrafter"/>
</dbReference>
<feature type="transmembrane region" description="Helical" evidence="6">
    <location>
        <begin position="270"/>
        <end position="297"/>
    </location>
</feature>
<keyword evidence="4 6" id="KW-1133">Transmembrane helix</keyword>
<organism evidence="8 9">
    <name type="scientific">Chromobacterium alticapitis</name>
    <dbReference type="NCBI Taxonomy" id="2073169"/>
    <lineage>
        <taxon>Bacteria</taxon>
        <taxon>Pseudomonadati</taxon>
        <taxon>Pseudomonadota</taxon>
        <taxon>Betaproteobacteria</taxon>
        <taxon>Neisseriales</taxon>
        <taxon>Chromobacteriaceae</taxon>
        <taxon>Chromobacterium</taxon>
    </lineage>
</organism>
<feature type="transmembrane region" description="Helical" evidence="6">
    <location>
        <begin position="398"/>
        <end position="416"/>
    </location>
</feature>
<keyword evidence="5 6" id="KW-0472">Membrane</keyword>
<dbReference type="InterPro" id="IPR036259">
    <property type="entry name" value="MFS_trans_sf"/>
</dbReference>
<feature type="transmembrane region" description="Helical" evidence="6">
    <location>
        <begin position="363"/>
        <end position="386"/>
    </location>
</feature>
<keyword evidence="3 6" id="KW-0812">Transmembrane</keyword>
<dbReference type="PROSITE" id="PS50850">
    <property type="entry name" value="MFS"/>
    <property type="match status" value="1"/>
</dbReference>
<evidence type="ECO:0000259" key="7">
    <source>
        <dbReference type="PROSITE" id="PS50850"/>
    </source>
</evidence>
<dbReference type="Pfam" id="PF07690">
    <property type="entry name" value="MFS_1"/>
    <property type="match status" value="1"/>
</dbReference>
<evidence type="ECO:0000256" key="3">
    <source>
        <dbReference type="ARBA" id="ARBA00022692"/>
    </source>
</evidence>
<feature type="transmembrane region" description="Helical" evidence="6">
    <location>
        <begin position="161"/>
        <end position="182"/>
    </location>
</feature>
<name>A0A2S5DC63_9NEIS</name>
<dbReference type="Gene3D" id="1.20.1720.10">
    <property type="entry name" value="Multidrug resistance protein D"/>
    <property type="match status" value="1"/>
</dbReference>
<feature type="domain" description="Major facilitator superfamily (MFS) profile" evidence="7">
    <location>
        <begin position="37"/>
        <end position="420"/>
    </location>
</feature>
<protein>
    <submittedName>
        <fullName evidence="8">MFS transporter</fullName>
    </submittedName>
</protein>
<dbReference type="GO" id="GO:1990961">
    <property type="term" value="P:xenobiotic detoxification by transmembrane export across the plasma membrane"/>
    <property type="evidence" value="ECO:0007669"/>
    <property type="project" value="TreeGrafter"/>
</dbReference>
<dbReference type="PANTHER" id="PTHR23502:SF132">
    <property type="entry name" value="POLYAMINE TRANSPORTER 2-RELATED"/>
    <property type="match status" value="1"/>
</dbReference>
<feature type="transmembrane region" description="Helical" evidence="6">
    <location>
        <begin position="103"/>
        <end position="121"/>
    </location>
</feature>
<evidence type="ECO:0000256" key="6">
    <source>
        <dbReference type="SAM" id="Phobius"/>
    </source>
</evidence>
<dbReference type="Proteomes" id="UP000237082">
    <property type="component" value="Unassembled WGS sequence"/>
</dbReference>
<keyword evidence="9" id="KW-1185">Reference proteome</keyword>
<feature type="transmembrane region" description="Helical" evidence="6">
    <location>
        <begin position="331"/>
        <end position="351"/>
    </location>
</feature>
<dbReference type="InterPro" id="IPR020846">
    <property type="entry name" value="MFS_dom"/>
</dbReference>
<evidence type="ECO:0000256" key="4">
    <source>
        <dbReference type="ARBA" id="ARBA00022989"/>
    </source>
</evidence>
<dbReference type="PRINTS" id="PR01035">
    <property type="entry name" value="TCRTETA"/>
</dbReference>
<dbReference type="GO" id="GO:0015385">
    <property type="term" value="F:sodium:proton antiporter activity"/>
    <property type="evidence" value="ECO:0007669"/>
    <property type="project" value="TreeGrafter"/>
</dbReference>
<accession>A0A2S5DC63</accession>
<comment type="subcellular location">
    <subcellularLocation>
        <location evidence="1">Membrane</location>
        <topology evidence="1">Multi-pass membrane protein</topology>
    </subcellularLocation>
</comment>
<dbReference type="PANTHER" id="PTHR23502">
    <property type="entry name" value="MAJOR FACILITATOR SUPERFAMILY"/>
    <property type="match status" value="1"/>
</dbReference>
<feature type="transmembrane region" description="Helical" evidence="6">
    <location>
        <begin position="127"/>
        <end position="149"/>
    </location>
</feature>
<dbReference type="AlphaFoldDB" id="A0A2S5DC63"/>
<feature type="transmembrane region" description="Helical" evidence="6">
    <location>
        <begin position="188"/>
        <end position="211"/>
    </location>
</feature>
<feature type="transmembrane region" description="Helical" evidence="6">
    <location>
        <begin position="239"/>
        <end position="264"/>
    </location>
</feature>
<evidence type="ECO:0000313" key="8">
    <source>
        <dbReference type="EMBL" id="POZ60624.1"/>
    </source>
</evidence>
<keyword evidence="2" id="KW-0813">Transport</keyword>
<proteinExistence type="predicted"/>
<evidence type="ECO:0000256" key="2">
    <source>
        <dbReference type="ARBA" id="ARBA00022448"/>
    </source>
</evidence>
<feature type="transmembrane region" description="Helical" evidence="6">
    <location>
        <begin position="309"/>
        <end position="325"/>
    </location>
</feature>
<sequence>MSRSCSTDCKPICNPTGKETPMKTDAHTLPPAKLKRLLAVLLLLMPFFGMAVDLIAPSLPAMASMLNESDSAIKNLISLYLLGYALGNFVSGFLTDAWGRRKLLLGGMVGFMLISVLPLWLPTLSALLATRLLQGLMIGTISVVARSVLPDVLAPQELVKMGVITGSMFGLGPIIGPVLGGYLQVYAGWQACFVFFAASMALMCLLVAFFVPETHFKLHPLNLPTIRRNLGEVIRHRQFMGMVVLMGAIYSMSIAFNTVAPFIIQTGWHYSPIVFGHIAFALGCVFLLATFLCRYLVARHPVASVQQGMTRLLLLVTLAGAALAHFQPDSLMLLCAISALMFFSQGMLFPMSMGRGLALFRHIAGTATALMFLINILMTSLTSFLLSLLSVHTAPALLGVYLILALICFAANRLLIQPTEQAQAVPARL</sequence>
<feature type="transmembrane region" description="Helical" evidence="6">
    <location>
        <begin position="76"/>
        <end position="94"/>
    </location>
</feature>
<dbReference type="EMBL" id="PQWB01000112">
    <property type="protein sequence ID" value="POZ60624.1"/>
    <property type="molecule type" value="Genomic_DNA"/>
</dbReference>
<comment type="caution">
    <text evidence="8">The sequence shown here is derived from an EMBL/GenBank/DDBJ whole genome shotgun (WGS) entry which is preliminary data.</text>
</comment>
<dbReference type="SUPFAM" id="SSF103473">
    <property type="entry name" value="MFS general substrate transporter"/>
    <property type="match status" value="1"/>
</dbReference>
<evidence type="ECO:0000256" key="5">
    <source>
        <dbReference type="ARBA" id="ARBA00023136"/>
    </source>
</evidence>
<evidence type="ECO:0000256" key="1">
    <source>
        <dbReference type="ARBA" id="ARBA00004141"/>
    </source>
</evidence>
<dbReference type="InterPro" id="IPR011701">
    <property type="entry name" value="MFS"/>
</dbReference>
<reference evidence="9" key="1">
    <citation type="submission" date="2018-02" db="EMBL/GenBank/DDBJ databases">
        <authorList>
            <person name="O'Hara-Hanley K."/>
            <person name="Soby S."/>
        </authorList>
    </citation>
    <scope>NUCLEOTIDE SEQUENCE [LARGE SCALE GENOMIC DNA]</scope>
    <source>
        <strain evidence="9">MWU14-2602</strain>
    </source>
</reference>
<gene>
    <name evidence="8" type="ORF">C2I19_17945</name>
</gene>
<feature type="transmembrane region" description="Helical" evidence="6">
    <location>
        <begin position="37"/>
        <end position="56"/>
    </location>
</feature>